<dbReference type="SMART" id="SM00228">
    <property type="entry name" value="PDZ"/>
    <property type="match status" value="1"/>
</dbReference>
<dbReference type="GO" id="GO:0004177">
    <property type="term" value="F:aminopeptidase activity"/>
    <property type="evidence" value="ECO:0007669"/>
    <property type="project" value="UniProtKB-KW"/>
</dbReference>
<name>A0A1J5SYI8_9ZZZZ</name>
<evidence type="ECO:0000259" key="1">
    <source>
        <dbReference type="SMART" id="SM00228"/>
    </source>
</evidence>
<dbReference type="SUPFAM" id="SSF53187">
    <property type="entry name" value="Zn-dependent exopeptidases"/>
    <property type="match status" value="1"/>
</dbReference>
<dbReference type="AlphaFoldDB" id="A0A1J5SYI8"/>
<comment type="caution">
    <text evidence="2">The sequence shown here is derived from an EMBL/GenBank/DDBJ whole genome shotgun (WGS) entry which is preliminary data.</text>
</comment>
<dbReference type="EC" id="3.4.11.6" evidence="2"/>
<dbReference type="InterPro" id="IPR007484">
    <property type="entry name" value="Peptidase_M28"/>
</dbReference>
<feature type="domain" description="PDZ" evidence="1">
    <location>
        <begin position="471"/>
        <end position="543"/>
    </location>
</feature>
<evidence type="ECO:0000313" key="2">
    <source>
        <dbReference type="EMBL" id="OIR05078.1"/>
    </source>
</evidence>
<dbReference type="Pfam" id="PF04389">
    <property type="entry name" value="Peptidase_M28"/>
    <property type="match status" value="1"/>
</dbReference>
<proteinExistence type="predicted"/>
<protein>
    <submittedName>
        <fullName evidence="2">Aminopeptidase YwaD</fullName>
        <ecNumber evidence="2">3.4.11.10</ecNumber>
        <ecNumber evidence="2">3.4.11.6</ecNumber>
    </submittedName>
</protein>
<keyword evidence="2" id="KW-0378">Hydrolase</keyword>
<accession>A0A1J5SYI8</accession>
<dbReference type="PANTHER" id="PTHR12147:SF26">
    <property type="entry name" value="PEPTIDASE M28 DOMAIN-CONTAINING PROTEIN"/>
    <property type="match status" value="1"/>
</dbReference>
<dbReference type="PANTHER" id="PTHR12147">
    <property type="entry name" value="METALLOPEPTIDASE M28 FAMILY MEMBER"/>
    <property type="match status" value="1"/>
</dbReference>
<organism evidence="2">
    <name type="scientific">mine drainage metagenome</name>
    <dbReference type="NCBI Taxonomy" id="410659"/>
    <lineage>
        <taxon>unclassified sequences</taxon>
        <taxon>metagenomes</taxon>
        <taxon>ecological metagenomes</taxon>
    </lineage>
</organism>
<keyword evidence="2" id="KW-0031">Aminopeptidase</keyword>
<dbReference type="EC" id="3.4.11.10" evidence="2"/>
<dbReference type="Pfam" id="PF13180">
    <property type="entry name" value="PDZ_2"/>
    <property type="match status" value="1"/>
</dbReference>
<gene>
    <name evidence="2" type="primary">ywaD_2</name>
    <name evidence="2" type="ORF">GALL_128940</name>
</gene>
<dbReference type="EMBL" id="MLJW01000053">
    <property type="protein sequence ID" value="OIR05078.1"/>
    <property type="molecule type" value="Genomic_DNA"/>
</dbReference>
<dbReference type="GO" id="GO:0008235">
    <property type="term" value="F:metalloexopeptidase activity"/>
    <property type="evidence" value="ECO:0007669"/>
    <property type="project" value="InterPro"/>
</dbReference>
<dbReference type="SUPFAM" id="SSF50156">
    <property type="entry name" value="PDZ domain-like"/>
    <property type="match status" value="1"/>
</dbReference>
<dbReference type="InterPro" id="IPR001478">
    <property type="entry name" value="PDZ"/>
</dbReference>
<sequence length="552" mass="61956">MLMMKNILLIILLLPLFSLAQSKRKKLKMQQRANTEIVANLKQHIQYLADDKLEGRRTGTEGELLAMQYISKQYEDMGIEPRGTNGYVQEFEIDEGKQAYTYHTFLKINSKDAELNVDFFPLAFSASKTAKGTPAVALNESGQPWFIDVREELEENQNNPHFDIFDDIKKQADKIAGKGATALLLYNSSSITDNILFNKNDKSAATKIPVIYITKEGFKKYFSDVSETLNIELGVAFTQKTRKARNIVGFINNNAATTIILGAHYDHLGYGEDKNALDTGHVIHNGADDNASGTAALIELARMLKKSSIKNNNYLFINFSAEELGLFGSKYWLEHPTTNITANYMINMDMVGRYDSTRKLTIGGYGTSPTWGELFSTTTDKNLVIKFDSSGSGPSDHESFYRKEMPVLFFFTGSHSDYHKATDDWDKINYDGEREIVQYIYHLITASDAKGKLVFTKTREPQAGRSTKFTVSLGVIPDYGFSGTGVRIDGVSGGKLAEKIGLQAGDILLQLGEYKFVDVMSYMQALSKFKKGDKAKLVIKRKDEEKEFNIEF</sequence>
<dbReference type="GO" id="GO:0006508">
    <property type="term" value="P:proteolysis"/>
    <property type="evidence" value="ECO:0007669"/>
    <property type="project" value="InterPro"/>
</dbReference>
<reference evidence="2" key="1">
    <citation type="submission" date="2016-10" db="EMBL/GenBank/DDBJ databases">
        <title>Sequence of Gallionella enrichment culture.</title>
        <authorList>
            <person name="Poehlein A."/>
            <person name="Muehling M."/>
            <person name="Daniel R."/>
        </authorList>
    </citation>
    <scope>NUCLEOTIDE SEQUENCE</scope>
</reference>
<dbReference type="Gene3D" id="3.40.630.10">
    <property type="entry name" value="Zn peptidases"/>
    <property type="match status" value="2"/>
</dbReference>
<keyword evidence="2" id="KW-0645">Protease</keyword>
<dbReference type="Gene3D" id="2.30.42.10">
    <property type="match status" value="1"/>
</dbReference>
<dbReference type="InterPro" id="IPR036034">
    <property type="entry name" value="PDZ_sf"/>
</dbReference>
<dbReference type="InterPro" id="IPR045175">
    <property type="entry name" value="M28_fam"/>
</dbReference>